<evidence type="ECO:0000313" key="1">
    <source>
        <dbReference type="EMBL" id="GIQ89946.1"/>
    </source>
</evidence>
<dbReference type="Gene3D" id="1.10.8.60">
    <property type="match status" value="1"/>
</dbReference>
<proteinExistence type="predicted"/>
<dbReference type="AlphaFoldDB" id="A0A9K3D8A8"/>
<organism evidence="1 2">
    <name type="scientific">Kipferlia bialata</name>
    <dbReference type="NCBI Taxonomy" id="797122"/>
    <lineage>
        <taxon>Eukaryota</taxon>
        <taxon>Metamonada</taxon>
        <taxon>Carpediemonas-like organisms</taxon>
        <taxon>Kipferlia</taxon>
    </lineage>
</organism>
<dbReference type="EMBL" id="BDIP01005602">
    <property type="protein sequence ID" value="GIQ89946.1"/>
    <property type="molecule type" value="Genomic_DNA"/>
</dbReference>
<reference evidence="1 2" key="1">
    <citation type="journal article" date="2018" name="PLoS ONE">
        <title>The draft genome of Kipferlia bialata reveals reductive genome evolution in fornicate parasites.</title>
        <authorList>
            <person name="Tanifuji G."/>
            <person name="Takabayashi S."/>
            <person name="Kume K."/>
            <person name="Takagi M."/>
            <person name="Nakayama T."/>
            <person name="Kamikawa R."/>
            <person name="Inagaki Y."/>
            <person name="Hashimoto T."/>
        </authorList>
    </citation>
    <scope>NUCLEOTIDE SEQUENCE [LARGE SCALE GENOMIC DNA]</scope>
    <source>
        <strain evidence="1">NY0173</strain>
    </source>
</reference>
<sequence>MHTLCKEAAMHPLRRFVSSLDDNLDVDVDLEGLEGSTPEDLLRAGVDLYVHASDIQQALGLTRPSVAGSLKAFSEFQRRVGSGDHV</sequence>
<accession>A0A9K3D8A8</accession>
<comment type="caution">
    <text evidence="1">The sequence shown here is derived from an EMBL/GenBank/DDBJ whole genome shotgun (WGS) entry which is preliminary data.</text>
</comment>
<name>A0A9K3D8A8_9EUKA</name>
<dbReference type="Proteomes" id="UP000265618">
    <property type="component" value="Unassembled WGS sequence"/>
</dbReference>
<gene>
    <name evidence="1" type="ORF">KIPB_012567</name>
</gene>
<evidence type="ECO:0000313" key="2">
    <source>
        <dbReference type="Proteomes" id="UP000265618"/>
    </source>
</evidence>
<protein>
    <submittedName>
        <fullName evidence="1">Uncharacterized protein</fullName>
    </submittedName>
</protein>
<keyword evidence="2" id="KW-1185">Reference proteome</keyword>